<keyword evidence="4 5" id="KW-0732">Signal</keyword>
<dbReference type="EMBL" id="JARSFG010000001">
    <property type="protein sequence ID" value="MEC1176875.1"/>
    <property type="molecule type" value="Genomic_DNA"/>
</dbReference>
<keyword evidence="8" id="KW-1185">Reference proteome</keyword>
<dbReference type="PANTHER" id="PTHR30532:SF10">
    <property type="entry name" value="IRON-UPTAKE SYSTEM-BINDING PROTEIN"/>
    <property type="match status" value="1"/>
</dbReference>
<evidence type="ECO:0000256" key="3">
    <source>
        <dbReference type="ARBA" id="ARBA00022448"/>
    </source>
</evidence>
<evidence type="ECO:0000313" key="8">
    <source>
        <dbReference type="Proteomes" id="UP001344888"/>
    </source>
</evidence>
<sequence length="315" mass="35345">MKRTMTILSVLMLIFVLTACKEESNAQNNSSEEQTKTITYLNNDYIVPATPQKIIFLNAFESLEDAIVLGIKPYAASAIGDEDEPFPSFFGETTANTIPLLGTSSESLEYILKLAPDVIISTDMEEPKILEQLEKIAPVIPTSHYGPDWQANLEMLAEVTGKTKEAKALIDGYHQDKQEAINYLNSFQEKDVMAIRVRGGEMMVYPEDVFLNDVLYGELNLRIPETIQKVSQQTVISLEGLYKANPDYIFIQYDIYENDMDESILDSLQQSPVWQGLKAVQNNQVFINKVDPLVMGGGTLNGRVRILEATMQTIK</sequence>
<evidence type="ECO:0000256" key="2">
    <source>
        <dbReference type="ARBA" id="ARBA00008814"/>
    </source>
</evidence>
<dbReference type="RefSeq" id="WP_326121040.1">
    <property type="nucleotide sequence ID" value="NZ_JARSFG010000001.1"/>
</dbReference>
<evidence type="ECO:0000259" key="6">
    <source>
        <dbReference type="PROSITE" id="PS50983"/>
    </source>
</evidence>
<comment type="subcellular location">
    <subcellularLocation>
        <location evidence="1">Cell envelope</location>
    </subcellularLocation>
</comment>
<dbReference type="SUPFAM" id="SSF53807">
    <property type="entry name" value="Helical backbone' metal receptor"/>
    <property type="match status" value="1"/>
</dbReference>
<feature type="signal peptide" evidence="5">
    <location>
        <begin position="1"/>
        <end position="21"/>
    </location>
</feature>
<feature type="domain" description="Fe/B12 periplasmic-binding" evidence="6">
    <location>
        <begin position="54"/>
        <end position="315"/>
    </location>
</feature>
<name>A0AAW9NQZ2_9BACL</name>
<dbReference type="GO" id="GO:0030288">
    <property type="term" value="C:outer membrane-bounded periplasmic space"/>
    <property type="evidence" value="ECO:0007669"/>
    <property type="project" value="TreeGrafter"/>
</dbReference>
<comment type="caution">
    <text evidence="7">The sequence shown here is derived from an EMBL/GenBank/DDBJ whole genome shotgun (WGS) entry which is preliminary data.</text>
</comment>
<evidence type="ECO:0000256" key="1">
    <source>
        <dbReference type="ARBA" id="ARBA00004196"/>
    </source>
</evidence>
<gene>
    <name evidence="7" type="ORF">P9B03_00035</name>
</gene>
<dbReference type="PROSITE" id="PS50983">
    <property type="entry name" value="FE_B12_PBP"/>
    <property type="match status" value="1"/>
</dbReference>
<dbReference type="InterPro" id="IPR051313">
    <property type="entry name" value="Bact_iron-sidero_bind"/>
</dbReference>
<keyword evidence="3" id="KW-0813">Transport</keyword>
<protein>
    <submittedName>
        <fullName evidence="7">ABC transporter substrate-binding protein</fullName>
    </submittedName>
</protein>
<dbReference type="AlphaFoldDB" id="A0AAW9NQZ2"/>
<reference evidence="7 8" key="1">
    <citation type="submission" date="2023-03" db="EMBL/GenBank/DDBJ databases">
        <title>Bacillus Genome Sequencing.</title>
        <authorList>
            <person name="Dunlap C."/>
        </authorList>
    </citation>
    <scope>NUCLEOTIDE SEQUENCE [LARGE SCALE GENOMIC DNA]</scope>
    <source>
        <strain evidence="7 8">B-59205</strain>
    </source>
</reference>
<dbReference type="Gene3D" id="3.40.50.1980">
    <property type="entry name" value="Nitrogenase molybdenum iron protein domain"/>
    <property type="match status" value="2"/>
</dbReference>
<organism evidence="7 8">
    <name type="scientific">Metasolibacillus meyeri</name>
    <dbReference type="NCBI Taxonomy" id="1071052"/>
    <lineage>
        <taxon>Bacteria</taxon>
        <taxon>Bacillati</taxon>
        <taxon>Bacillota</taxon>
        <taxon>Bacilli</taxon>
        <taxon>Bacillales</taxon>
        <taxon>Caryophanaceae</taxon>
        <taxon>Metasolibacillus</taxon>
    </lineage>
</organism>
<evidence type="ECO:0000256" key="4">
    <source>
        <dbReference type="ARBA" id="ARBA00022729"/>
    </source>
</evidence>
<dbReference type="Pfam" id="PF01497">
    <property type="entry name" value="Peripla_BP_2"/>
    <property type="match status" value="1"/>
</dbReference>
<dbReference type="GO" id="GO:1901678">
    <property type="term" value="P:iron coordination entity transport"/>
    <property type="evidence" value="ECO:0007669"/>
    <property type="project" value="UniProtKB-ARBA"/>
</dbReference>
<dbReference type="PANTHER" id="PTHR30532">
    <property type="entry name" value="IRON III DICITRATE-BINDING PERIPLASMIC PROTEIN"/>
    <property type="match status" value="1"/>
</dbReference>
<comment type="similarity">
    <text evidence="2">Belongs to the bacterial solute-binding protein 8 family.</text>
</comment>
<feature type="chain" id="PRO_5044004380" evidence="5">
    <location>
        <begin position="22"/>
        <end position="315"/>
    </location>
</feature>
<evidence type="ECO:0000313" key="7">
    <source>
        <dbReference type="EMBL" id="MEC1176875.1"/>
    </source>
</evidence>
<accession>A0AAW9NQZ2</accession>
<evidence type="ECO:0000256" key="5">
    <source>
        <dbReference type="SAM" id="SignalP"/>
    </source>
</evidence>
<dbReference type="InterPro" id="IPR002491">
    <property type="entry name" value="ABC_transptr_periplasmic_BD"/>
</dbReference>
<dbReference type="PROSITE" id="PS51257">
    <property type="entry name" value="PROKAR_LIPOPROTEIN"/>
    <property type="match status" value="1"/>
</dbReference>
<dbReference type="Proteomes" id="UP001344888">
    <property type="component" value="Unassembled WGS sequence"/>
</dbReference>
<proteinExistence type="inferred from homology"/>